<evidence type="ECO:0000313" key="2">
    <source>
        <dbReference type="Proteomes" id="UP000002384"/>
    </source>
</evidence>
<gene>
    <name evidence="1" type="ordered locus">PCC7424_4185</name>
</gene>
<evidence type="ECO:0000313" key="1">
    <source>
        <dbReference type="EMBL" id="ACK72555.1"/>
    </source>
</evidence>
<keyword evidence="2" id="KW-1185">Reference proteome</keyword>
<dbReference type="HOGENOM" id="CLU_124487_0_0_3"/>
<dbReference type="EMBL" id="CP001291">
    <property type="protein sequence ID" value="ACK72555.1"/>
    <property type="molecule type" value="Genomic_DNA"/>
</dbReference>
<dbReference type="RefSeq" id="WP_015956140.1">
    <property type="nucleotide sequence ID" value="NC_011729.1"/>
</dbReference>
<sequence length="193" mass="22683">MSIEQSDYETLLCEYTQREGAIALLKQYRPYLEMIPSLRRPEKSLITIPLPLIKLRYTKPTEDKNHSLFSWQETIRLPCDLGILMCDPQWQIKMGSEILVFIHRPQEEFSQLLGRWRSAQILLHQEYEWLMPIGEEHIFSENAEKICPLFVVFEKTPMRIKRGLAGANLPFLIQNPDQEIFSDESCEIISDID</sequence>
<dbReference type="Proteomes" id="UP000002384">
    <property type="component" value="Chromosome"/>
</dbReference>
<dbReference type="STRING" id="65393.PCC7424_4185"/>
<dbReference type="OrthoDB" id="467906at2"/>
<accession>B7KLI3</accession>
<protein>
    <submittedName>
        <fullName evidence="1">Uncharacterized protein</fullName>
    </submittedName>
</protein>
<dbReference type="eggNOG" id="ENOG502ZQCI">
    <property type="taxonomic scope" value="Bacteria"/>
</dbReference>
<organism evidence="1 2">
    <name type="scientific">Gloeothece citriformis (strain PCC 7424)</name>
    <name type="common">Cyanothece sp. (strain PCC 7424)</name>
    <dbReference type="NCBI Taxonomy" id="65393"/>
    <lineage>
        <taxon>Bacteria</taxon>
        <taxon>Bacillati</taxon>
        <taxon>Cyanobacteriota</taxon>
        <taxon>Cyanophyceae</taxon>
        <taxon>Oscillatoriophycideae</taxon>
        <taxon>Chroococcales</taxon>
        <taxon>Aphanothecaceae</taxon>
        <taxon>Gloeothece</taxon>
        <taxon>Gloeothece citriformis</taxon>
    </lineage>
</organism>
<name>B7KLI3_GLOC7</name>
<dbReference type="KEGG" id="cyc:PCC7424_4185"/>
<reference evidence="2" key="1">
    <citation type="journal article" date="2011" name="MBio">
        <title>Novel metabolic attributes of the genus Cyanothece, comprising a group of unicellular nitrogen-fixing Cyanobacteria.</title>
        <authorList>
            <person name="Bandyopadhyay A."/>
            <person name="Elvitigala T."/>
            <person name="Welsh E."/>
            <person name="Stockel J."/>
            <person name="Liberton M."/>
            <person name="Min H."/>
            <person name="Sherman L.A."/>
            <person name="Pakrasi H.B."/>
        </authorList>
    </citation>
    <scope>NUCLEOTIDE SEQUENCE [LARGE SCALE GENOMIC DNA]</scope>
    <source>
        <strain evidence="2">PCC 7424</strain>
    </source>
</reference>
<dbReference type="AlphaFoldDB" id="B7KLI3"/>
<proteinExistence type="predicted"/>